<keyword evidence="4" id="KW-0378">Hydrolase</keyword>
<feature type="binding site" evidence="8">
    <location>
        <position position="225"/>
    </location>
    <ligand>
        <name>Mn(2+)</name>
        <dbReference type="ChEBI" id="CHEBI:29035"/>
        <label>2</label>
    </ligand>
</feature>
<dbReference type="PANTHER" id="PTHR30447">
    <property type="entry name" value="FRUCTOSE-1,6-BISPHOSPHATASE CLASS 2"/>
    <property type="match status" value="1"/>
</dbReference>
<feature type="binding site" evidence="8">
    <location>
        <position position="98"/>
    </location>
    <ligand>
        <name>Mn(2+)</name>
        <dbReference type="ChEBI" id="CHEBI:29035"/>
        <label>2</label>
    </ligand>
</feature>
<dbReference type="CDD" id="cd01516">
    <property type="entry name" value="FBPase_glpX"/>
    <property type="match status" value="1"/>
</dbReference>
<evidence type="ECO:0000256" key="4">
    <source>
        <dbReference type="ARBA" id="ARBA00022801"/>
    </source>
</evidence>
<sequence length="323" mass="33834">MADAQQVGTASVVNRNLTLEIVRITERAAIAAAQLRGKGDEMLADTAAVAAMQEALNLIDINGRVVIGEPSDAERLGLGHAVGTGQGSPIDVAVDPLEGVTGCAKNLADSLSVLAFAERGGLMQVPQCYMEKIAIGPGYPPGIVDLDKNATENIEALAQAKGVAVTDIVTCVLDRPRHAPLIAELRALGVAIKLLPDGDIAAVIHAANSDDTGIDIYLGSGGAQEGVLAAAAMRCIGGQMQGRLILDTPDKRSAAEDLGLKDQKKKYSVEDMARGDVLFAATGVTDGSLLGGVRLMQKKTVTSSVVMRSWSKTIRWFKSEYFK</sequence>
<evidence type="ECO:0000256" key="7">
    <source>
        <dbReference type="PIRNR" id="PIRNR004532"/>
    </source>
</evidence>
<dbReference type="EMBL" id="BMKB01000003">
    <property type="protein sequence ID" value="GGA51333.1"/>
    <property type="molecule type" value="Genomic_DNA"/>
</dbReference>
<dbReference type="GO" id="GO:0006094">
    <property type="term" value="P:gluconeogenesis"/>
    <property type="evidence" value="ECO:0007669"/>
    <property type="project" value="InterPro"/>
</dbReference>
<dbReference type="Pfam" id="PF03320">
    <property type="entry name" value="FBPase_glpX"/>
    <property type="match status" value="1"/>
</dbReference>
<name>A0A916RC22_9HYPH</name>
<dbReference type="OrthoDB" id="9779353at2"/>
<evidence type="ECO:0000256" key="8">
    <source>
        <dbReference type="PIRSR" id="PIRSR004532-1"/>
    </source>
</evidence>
<dbReference type="GO" id="GO:0006071">
    <property type="term" value="P:glycerol metabolic process"/>
    <property type="evidence" value="ECO:0007669"/>
    <property type="project" value="InterPro"/>
</dbReference>
<reference evidence="9 10" key="1">
    <citation type="journal article" date="2014" name="Int. J. Syst. Evol. Microbiol.">
        <title>Complete genome sequence of Corynebacterium casei LMG S-19264T (=DSM 44701T), isolated from a smear-ripened cheese.</title>
        <authorList>
            <consortium name="US DOE Joint Genome Institute (JGI-PGF)"/>
            <person name="Walter F."/>
            <person name="Albersmeier A."/>
            <person name="Kalinowski J."/>
            <person name="Ruckert C."/>
        </authorList>
    </citation>
    <scope>NUCLEOTIDE SEQUENCE [LARGE SCALE GENOMIC DNA]</scope>
    <source>
        <strain evidence="9 10">CGMCC 1.15896</strain>
    </source>
</reference>
<evidence type="ECO:0000256" key="2">
    <source>
        <dbReference type="ARBA" id="ARBA00008989"/>
    </source>
</evidence>
<keyword evidence="10" id="KW-1185">Reference proteome</keyword>
<dbReference type="PANTHER" id="PTHR30447:SF0">
    <property type="entry name" value="FRUCTOSE-1,6-BISPHOSPHATASE 1 CLASS 2-RELATED"/>
    <property type="match status" value="1"/>
</dbReference>
<keyword evidence="5 8" id="KW-0464">Manganese</keyword>
<evidence type="ECO:0000313" key="10">
    <source>
        <dbReference type="Proteomes" id="UP000596977"/>
    </source>
</evidence>
<dbReference type="RefSeq" id="WP_127071202.1">
    <property type="nucleotide sequence ID" value="NZ_BMKB01000003.1"/>
</dbReference>
<evidence type="ECO:0000256" key="1">
    <source>
        <dbReference type="ARBA" id="ARBA00001273"/>
    </source>
</evidence>
<dbReference type="GO" id="GO:0005829">
    <property type="term" value="C:cytosol"/>
    <property type="evidence" value="ECO:0007669"/>
    <property type="project" value="TreeGrafter"/>
</dbReference>
<keyword evidence="3 8" id="KW-0479">Metal-binding</keyword>
<evidence type="ECO:0000256" key="6">
    <source>
        <dbReference type="ARBA" id="ARBA00023277"/>
    </source>
</evidence>
<dbReference type="PIRSF" id="PIRSF004532">
    <property type="entry name" value="GlpX"/>
    <property type="match status" value="1"/>
</dbReference>
<evidence type="ECO:0000256" key="5">
    <source>
        <dbReference type="ARBA" id="ARBA00023211"/>
    </source>
</evidence>
<keyword evidence="6 7" id="KW-0119">Carbohydrate metabolism</keyword>
<dbReference type="Gene3D" id="3.30.540.10">
    <property type="entry name" value="Fructose-1,6-Bisphosphatase, subunit A, domain 1"/>
    <property type="match status" value="1"/>
</dbReference>
<gene>
    <name evidence="9" type="ORF">GCM10011499_21720</name>
</gene>
<accession>A0A916RC22</accession>
<comment type="catalytic activity">
    <reaction evidence="1">
        <text>beta-D-fructose 1,6-bisphosphate + H2O = beta-D-fructose 6-phosphate + phosphate</text>
        <dbReference type="Rhea" id="RHEA:11064"/>
        <dbReference type="ChEBI" id="CHEBI:15377"/>
        <dbReference type="ChEBI" id="CHEBI:32966"/>
        <dbReference type="ChEBI" id="CHEBI:43474"/>
        <dbReference type="ChEBI" id="CHEBI:57634"/>
        <dbReference type="EC" id="3.1.3.11"/>
    </reaction>
</comment>
<organism evidence="9 10">
    <name type="scientific">Pelagibacterium lentulum</name>
    <dbReference type="NCBI Taxonomy" id="2029865"/>
    <lineage>
        <taxon>Bacteria</taxon>
        <taxon>Pseudomonadati</taxon>
        <taxon>Pseudomonadota</taxon>
        <taxon>Alphaproteobacteria</taxon>
        <taxon>Hyphomicrobiales</taxon>
        <taxon>Devosiaceae</taxon>
        <taxon>Pelagibacterium</taxon>
    </lineage>
</organism>
<comment type="caution">
    <text evidence="9">The sequence shown here is derived from an EMBL/GenBank/DDBJ whole genome shotgun (WGS) entry which is preliminary data.</text>
</comment>
<dbReference type="Gene3D" id="3.40.190.90">
    <property type="match status" value="1"/>
</dbReference>
<comment type="similarity">
    <text evidence="2 7">Belongs to the FBPase class 2 family.</text>
</comment>
<dbReference type="InterPro" id="IPR004464">
    <property type="entry name" value="FBPase_class-2/SBPase"/>
</dbReference>
<dbReference type="NCBIfam" id="TIGR00330">
    <property type="entry name" value="glpX"/>
    <property type="match status" value="1"/>
</dbReference>
<dbReference type="SUPFAM" id="SSF56655">
    <property type="entry name" value="Carbohydrate phosphatase"/>
    <property type="match status" value="1"/>
</dbReference>
<dbReference type="Proteomes" id="UP000596977">
    <property type="component" value="Unassembled WGS sequence"/>
</dbReference>
<dbReference type="GO" id="GO:0046872">
    <property type="term" value="F:metal ion binding"/>
    <property type="evidence" value="ECO:0007669"/>
    <property type="project" value="UniProtKB-KW"/>
</dbReference>
<feature type="binding site" evidence="8">
    <location>
        <position position="69"/>
    </location>
    <ligand>
        <name>Mn(2+)</name>
        <dbReference type="ChEBI" id="CHEBI:29035"/>
        <label>1</label>
    </ligand>
</feature>
<proteinExistence type="inferred from homology"/>
<dbReference type="AlphaFoldDB" id="A0A916RC22"/>
<evidence type="ECO:0000256" key="3">
    <source>
        <dbReference type="ARBA" id="ARBA00022723"/>
    </source>
</evidence>
<feature type="binding site" evidence="8">
    <location>
        <position position="95"/>
    </location>
    <ligand>
        <name>Mn(2+)</name>
        <dbReference type="ChEBI" id="CHEBI:29035"/>
        <label>2</label>
    </ligand>
</feature>
<evidence type="ECO:0000313" key="9">
    <source>
        <dbReference type="EMBL" id="GGA51333.1"/>
    </source>
</evidence>
<dbReference type="GO" id="GO:0030388">
    <property type="term" value="P:fructose 1,6-bisphosphate metabolic process"/>
    <property type="evidence" value="ECO:0007669"/>
    <property type="project" value="TreeGrafter"/>
</dbReference>
<dbReference type="GO" id="GO:0042132">
    <property type="term" value="F:fructose 1,6-bisphosphate 1-phosphatase activity"/>
    <property type="evidence" value="ECO:0007669"/>
    <property type="project" value="UniProtKB-EC"/>
</dbReference>
<protein>
    <recommendedName>
        <fullName evidence="7">Fructose-1,6-bisphosphatase</fullName>
    </recommendedName>
</protein>
<comment type="cofactor">
    <cofactor evidence="8">
        <name>Mn(2+)</name>
        <dbReference type="ChEBI" id="CHEBI:29035"/>
    </cofactor>
</comment>
<feature type="binding site" evidence="8">
    <location>
        <position position="45"/>
    </location>
    <ligand>
        <name>Mn(2+)</name>
        <dbReference type="ChEBI" id="CHEBI:29035"/>
        <label>1</label>
    </ligand>
</feature>